<gene>
    <name evidence="2" type="ORF">CG50_10630</name>
</gene>
<dbReference type="STRING" id="1105367.CG50_10630"/>
<dbReference type="OrthoDB" id="7311517at2"/>
<evidence type="ECO:0000256" key="1">
    <source>
        <dbReference type="SAM" id="Coils"/>
    </source>
</evidence>
<organism evidence="2 3">
    <name type="scientific">Paenirhodobacter enshiensis</name>
    <dbReference type="NCBI Taxonomy" id="1105367"/>
    <lineage>
        <taxon>Bacteria</taxon>
        <taxon>Pseudomonadati</taxon>
        <taxon>Pseudomonadota</taxon>
        <taxon>Alphaproteobacteria</taxon>
        <taxon>Rhodobacterales</taxon>
        <taxon>Rhodobacter group</taxon>
        <taxon>Paenirhodobacter</taxon>
    </lineage>
</organism>
<proteinExistence type="predicted"/>
<feature type="coiled-coil region" evidence="1">
    <location>
        <begin position="514"/>
        <end position="545"/>
    </location>
</feature>
<reference evidence="2 3" key="1">
    <citation type="submission" date="2014-03" db="EMBL/GenBank/DDBJ databases">
        <title>Genome of Paenirhodobacter enshiensis DW2-9.</title>
        <authorList>
            <person name="Wang D."/>
            <person name="Wang G."/>
        </authorList>
    </citation>
    <scope>NUCLEOTIDE SEQUENCE [LARGE SCALE GENOMIC DNA]</scope>
    <source>
        <strain evidence="2 3">DW2-9</strain>
    </source>
</reference>
<evidence type="ECO:0000313" key="3">
    <source>
        <dbReference type="Proteomes" id="UP000028824"/>
    </source>
</evidence>
<dbReference type="Proteomes" id="UP000028824">
    <property type="component" value="Unassembled WGS sequence"/>
</dbReference>
<keyword evidence="3" id="KW-1185">Reference proteome</keyword>
<dbReference type="eggNOG" id="COG5283">
    <property type="taxonomic scope" value="Bacteria"/>
</dbReference>
<dbReference type="AlphaFoldDB" id="A0A086XQP9"/>
<keyword evidence="1" id="KW-0175">Coiled coil</keyword>
<comment type="caution">
    <text evidence="2">The sequence shown here is derived from an EMBL/GenBank/DDBJ whole genome shotgun (WGS) entry which is preliminary data.</text>
</comment>
<dbReference type="RefSeq" id="WP_051910067.1">
    <property type="nucleotide sequence ID" value="NZ_JFZB01000052.1"/>
</dbReference>
<dbReference type="EMBL" id="JFZB01000052">
    <property type="protein sequence ID" value="KFI24349.1"/>
    <property type="molecule type" value="Genomic_DNA"/>
</dbReference>
<protein>
    <recommendedName>
        <fullName evidence="4">Bacteriophage tail tape measure C-terminal domain-containing protein</fullName>
    </recommendedName>
</protein>
<dbReference type="eggNOG" id="COG5281">
    <property type="taxonomic scope" value="Bacteria"/>
</dbReference>
<evidence type="ECO:0000313" key="2">
    <source>
        <dbReference type="EMBL" id="KFI24349.1"/>
    </source>
</evidence>
<name>A0A086XQP9_9RHOB</name>
<accession>A0A086XQP9</accession>
<sequence length="730" mass="74712">MAATARKEVGIRLVAKDGQVVKAELKGIGEVGAQAFSRLEAKATAMGKGVLGVAGEIARQFAAPLIAAGSLAGLGELVRGTAEYAQEVQKFAQISNTTPETFQKWAAGAQTVGIEQEKFADILKDVNDRIGDFVSTGGGPMKDFFDVIGPKVGVTIDDFKKLSGPDALQLYVSSLEKAGASQQDFAFYMEAMASDSTALVPLLRNNGTEMKTLGDRAASLGVVLGGAALESMRQTQTSLTELGWVAKGLGNQMAVAAAPAIRAFTNALVSAASEGGVLHEAISLLFGNIDRIATYAAVAATVFGGKWVVGMVAARLATISFVGSLALMRAALLRTGIGIAIVAAGEMVLMFTRLVEGAGSWGDALSALGDLAAGVWDGITSSAGAIPDYLASVWERAKSDFYDMEASILASWRNLLSGMGITEGAKAVDDAVTAALKASNDAYVRSGDLAASASSKASTSFDKARAAWGKLSDLVAKGSGDGVTRLGDLSASAEGLGTTLQDTGEKGKKAGQKMTDAEKAAKKAAQEAAKAAEEREKKIEQLGTEIAGDIVNPMKDALKSGEISFSSFTDTLSSMASNLASRLLDAAFQPIQDYLASLVSGSISSGGIANTLFGSLVANANGGVFFGGHKVSAFASGGVVSSPTLFPMATGTGLMGEAGPEAIMPLARGSDGRLGVQLNGGGGGDSVSGQPQVNVRNINVLDPALVGDYLATSAGERLIMNTIRRNKGSL</sequence>
<dbReference type="eggNOG" id="COG2911">
    <property type="taxonomic scope" value="Bacteria"/>
</dbReference>
<evidence type="ECO:0008006" key="4">
    <source>
        <dbReference type="Google" id="ProtNLM"/>
    </source>
</evidence>